<reference evidence="4" key="1">
    <citation type="submission" date="2018-05" db="EMBL/GenBank/DDBJ databases">
        <authorList>
            <person name="Deangelis K."/>
            <person name="Huntemann M."/>
            <person name="Clum A."/>
            <person name="Pillay M."/>
            <person name="Palaniappan K."/>
            <person name="Varghese N."/>
            <person name="Mikhailova N."/>
            <person name="Stamatis D."/>
            <person name="Reddy T."/>
            <person name="Daum C."/>
            <person name="Shapiro N."/>
            <person name="Ivanova N."/>
            <person name="Kyrpides N."/>
            <person name="Woyke T."/>
        </authorList>
    </citation>
    <scope>NUCLEOTIDE SEQUENCE [LARGE SCALE GENOMIC DNA]</scope>
    <source>
        <strain evidence="4">GAS496</strain>
    </source>
</reference>
<keyword evidence="4" id="KW-1185">Reference proteome</keyword>
<dbReference type="Pfam" id="PF12146">
    <property type="entry name" value="Hydrolase_4"/>
    <property type="match status" value="1"/>
</dbReference>
<keyword evidence="3" id="KW-0645">Protease</keyword>
<dbReference type="OrthoDB" id="4761849at2"/>
<evidence type="ECO:0000259" key="2">
    <source>
        <dbReference type="Pfam" id="PF12146"/>
    </source>
</evidence>
<sequence length="258" mass="27024">MRRLAAVAACLMLAIALCCSTAGCTHHDTDYSLELDDIEVGGPGTAGLSVVGQPVKGIVVYFHGSDQNARVIRDSERHRNLFDPLLRGGLAVVAADAGGDAYGNLASRQDYRRLIAAARAKYGQVPLFFVAESMGALAALALINEDTQRDVKAMVGITALMGLPPDIRTVSFIEGPWKGTVPSDADPLSWPPEAFAGRSFRLYASPDDKIIPPSASATAFANRLGSVATVEVVECAGGHVASACYQGSDVATWFAGLG</sequence>
<reference evidence="3 4" key="2">
    <citation type="submission" date="2018-06" db="EMBL/GenBank/DDBJ databases">
        <title>Sequencing of bacterial isolates from soil warming experiment in Harvard Forest, Massachusetts, USA.</title>
        <authorList>
            <person name="Deangelis K.PhD."/>
        </authorList>
    </citation>
    <scope>NUCLEOTIDE SEQUENCE [LARGE SCALE GENOMIC DNA]</scope>
    <source>
        <strain evidence="3 4">GAS496</strain>
    </source>
</reference>
<dbReference type="AlphaFoldDB" id="A0A318H5A3"/>
<dbReference type="Gene3D" id="3.40.50.1820">
    <property type="entry name" value="alpha/beta hydrolase"/>
    <property type="match status" value="1"/>
</dbReference>
<feature type="signal peptide" evidence="1">
    <location>
        <begin position="1"/>
        <end position="22"/>
    </location>
</feature>
<evidence type="ECO:0000313" key="3">
    <source>
        <dbReference type="EMBL" id="PXW99124.1"/>
    </source>
</evidence>
<dbReference type="GO" id="GO:0004177">
    <property type="term" value="F:aminopeptidase activity"/>
    <property type="evidence" value="ECO:0007669"/>
    <property type="project" value="UniProtKB-KW"/>
</dbReference>
<dbReference type="Proteomes" id="UP000247781">
    <property type="component" value="Unassembled WGS sequence"/>
</dbReference>
<dbReference type="InterPro" id="IPR022742">
    <property type="entry name" value="Hydrolase_4"/>
</dbReference>
<dbReference type="PROSITE" id="PS51257">
    <property type="entry name" value="PROKAR_LIPOPROTEIN"/>
    <property type="match status" value="1"/>
</dbReference>
<proteinExistence type="predicted"/>
<comment type="caution">
    <text evidence="3">The sequence shown here is derived from an EMBL/GenBank/DDBJ whole genome shotgun (WGS) entry which is preliminary data.</text>
</comment>
<feature type="domain" description="Serine aminopeptidase S33" evidence="2">
    <location>
        <begin position="54"/>
        <end position="169"/>
    </location>
</feature>
<organism evidence="3 4">
    <name type="scientific">Mycolicibacterium moriokaense</name>
    <dbReference type="NCBI Taxonomy" id="39691"/>
    <lineage>
        <taxon>Bacteria</taxon>
        <taxon>Bacillati</taxon>
        <taxon>Actinomycetota</taxon>
        <taxon>Actinomycetes</taxon>
        <taxon>Mycobacteriales</taxon>
        <taxon>Mycobacteriaceae</taxon>
        <taxon>Mycolicibacterium</taxon>
    </lineage>
</organism>
<feature type="chain" id="PRO_5038590076" evidence="1">
    <location>
        <begin position="23"/>
        <end position="258"/>
    </location>
</feature>
<dbReference type="RefSeq" id="WP_146221117.1">
    <property type="nucleotide sequence ID" value="NZ_QJJU01000042.1"/>
</dbReference>
<gene>
    <name evidence="3" type="ORF">C8E89_14211</name>
</gene>
<keyword evidence="1" id="KW-0732">Signal</keyword>
<evidence type="ECO:0000313" key="4">
    <source>
        <dbReference type="Proteomes" id="UP000247781"/>
    </source>
</evidence>
<accession>A0A318H5A3</accession>
<dbReference type="EMBL" id="QJJU01000042">
    <property type="protein sequence ID" value="PXW99124.1"/>
    <property type="molecule type" value="Genomic_DNA"/>
</dbReference>
<dbReference type="InterPro" id="IPR029058">
    <property type="entry name" value="AB_hydrolase_fold"/>
</dbReference>
<protein>
    <submittedName>
        <fullName evidence="3">Serine aminopeptidase S33 family</fullName>
    </submittedName>
</protein>
<keyword evidence="3" id="KW-0031">Aminopeptidase</keyword>
<evidence type="ECO:0000256" key="1">
    <source>
        <dbReference type="SAM" id="SignalP"/>
    </source>
</evidence>
<name>A0A318H5A3_9MYCO</name>
<dbReference type="SUPFAM" id="SSF53474">
    <property type="entry name" value="alpha/beta-Hydrolases"/>
    <property type="match status" value="1"/>
</dbReference>
<keyword evidence="3" id="KW-0378">Hydrolase</keyword>